<proteinExistence type="predicted"/>
<gene>
    <name evidence="1" type="ORF">LCGC14_1918770</name>
</gene>
<name>A0A0F9FR88_9ZZZZ</name>
<comment type="caution">
    <text evidence="1">The sequence shown here is derived from an EMBL/GenBank/DDBJ whole genome shotgun (WGS) entry which is preliminary data.</text>
</comment>
<evidence type="ECO:0000313" key="1">
    <source>
        <dbReference type="EMBL" id="KKL89029.1"/>
    </source>
</evidence>
<protein>
    <recommendedName>
        <fullName evidence="2">Sulfotransferase domain-containing protein</fullName>
    </recommendedName>
</protein>
<dbReference type="Gene3D" id="3.40.50.300">
    <property type="entry name" value="P-loop containing nucleotide triphosphate hydrolases"/>
    <property type="match status" value="1"/>
</dbReference>
<dbReference type="SUPFAM" id="SSF52540">
    <property type="entry name" value="P-loop containing nucleoside triphosphate hydrolases"/>
    <property type="match status" value="1"/>
</dbReference>
<organism evidence="1">
    <name type="scientific">marine sediment metagenome</name>
    <dbReference type="NCBI Taxonomy" id="412755"/>
    <lineage>
        <taxon>unclassified sequences</taxon>
        <taxon>metagenomes</taxon>
        <taxon>ecological metagenomes</taxon>
    </lineage>
</organism>
<reference evidence="1" key="1">
    <citation type="journal article" date="2015" name="Nature">
        <title>Complex archaea that bridge the gap between prokaryotes and eukaryotes.</title>
        <authorList>
            <person name="Spang A."/>
            <person name="Saw J.H."/>
            <person name="Jorgensen S.L."/>
            <person name="Zaremba-Niedzwiedzka K."/>
            <person name="Martijn J."/>
            <person name="Lind A.E."/>
            <person name="van Eijk R."/>
            <person name="Schleper C."/>
            <person name="Guy L."/>
            <person name="Ettema T.J."/>
        </authorList>
    </citation>
    <scope>NUCLEOTIDE SEQUENCE</scope>
</reference>
<sequence length="227" mass="26259">MKIEKAPILVTGCARSGTSIIAGVINICGAFGGVLSGPNKYNAKGMYENTFIRDHVEKPYLRSIKMDPFGQYPLPDTMNLSIPTGWKKDIHNVMEKEGYIKGPWYYKGAKACLIWPIWNYAFPNAKWIIVRRRSADIAQSCLDTGFMRAYKEHNGWIKWINHHEKKFVEMIEGGLNVKVIWPERLVGGNYEQMYEVIEWLGLTWRSKEVIDFIEPKLWKSRQKLGKN</sequence>
<dbReference type="EMBL" id="LAZR01020398">
    <property type="protein sequence ID" value="KKL89029.1"/>
    <property type="molecule type" value="Genomic_DNA"/>
</dbReference>
<dbReference type="AlphaFoldDB" id="A0A0F9FR88"/>
<evidence type="ECO:0008006" key="2">
    <source>
        <dbReference type="Google" id="ProtNLM"/>
    </source>
</evidence>
<dbReference type="InterPro" id="IPR027417">
    <property type="entry name" value="P-loop_NTPase"/>
</dbReference>
<accession>A0A0F9FR88</accession>